<feature type="transmembrane region" description="Helical" evidence="8">
    <location>
        <begin position="72"/>
        <end position="100"/>
    </location>
</feature>
<reference evidence="10 11" key="1">
    <citation type="submission" date="2017-01" db="EMBL/GenBank/DDBJ databases">
        <authorList>
            <person name="Mah S.A."/>
            <person name="Swanson W.J."/>
            <person name="Moy G.W."/>
            <person name="Vacquier V.D."/>
        </authorList>
    </citation>
    <scope>NUCLEOTIDE SEQUENCE [LARGE SCALE GENOMIC DNA]</scope>
    <source>
        <strain evidence="10 11">DSM 29590</strain>
    </source>
</reference>
<organism evidence="10 11">
    <name type="scientific">Roseovarius nanhaiticus</name>
    <dbReference type="NCBI Taxonomy" id="573024"/>
    <lineage>
        <taxon>Bacteria</taxon>
        <taxon>Pseudomonadati</taxon>
        <taxon>Pseudomonadota</taxon>
        <taxon>Alphaproteobacteria</taxon>
        <taxon>Rhodobacterales</taxon>
        <taxon>Roseobacteraceae</taxon>
        <taxon>Roseovarius</taxon>
    </lineage>
</organism>
<dbReference type="Gene3D" id="1.10.3720.10">
    <property type="entry name" value="MetI-like"/>
    <property type="match status" value="1"/>
</dbReference>
<evidence type="ECO:0000256" key="1">
    <source>
        <dbReference type="ARBA" id="ARBA00004651"/>
    </source>
</evidence>
<evidence type="ECO:0000256" key="8">
    <source>
        <dbReference type="RuleBase" id="RU363032"/>
    </source>
</evidence>
<proteinExistence type="inferred from homology"/>
<dbReference type="PROSITE" id="PS50928">
    <property type="entry name" value="ABC_TM1"/>
    <property type="match status" value="1"/>
</dbReference>
<keyword evidence="6 8" id="KW-1133">Transmembrane helix</keyword>
<keyword evidence="5 8" id="KW-0812">Transmembrane</keyword>
<dbReference type="InterPro" id="IPR000515">
    <property type="entry name" value="MetI-like"/>
</dbReference>
<feature type="domain" description="ABC transmembrane type-1" evidence="9">
    <location>
        <begin position="76"/>
        <end position="276"/>
    </location>
</feature>
<keyword evidence="4" id="KW-1003">Cell membrane</keyword>
<protein>
    <submittedName>
        <fullName evidence="10">Spermidine/putrescine transport system permease protein</fullName>
    </submittedName>
</protein>
<keyword evidence="3 8" id="KW-0813">Transport</keyword>
<evidence type="ECO:0000313" key="10">
    <source>
        <dbReference type="EMBL" id="SIR88988.1"/>
    </source>
</evidence>
<dbReference type="GO" id="GO:0005886">
    <property type="term" value="C:plasma membrane"/>
    <property type="evidence" value="ECO:0007669"/>
    <property type="project" value="UniProtKB-SubCell"/>
</dbReference>
<evidence type="ECO:0000259" key="9">
    <source>
        <dbReference type="PROSITE" id="PS50928"/>
    </source>
</evidence>
<comment type="similarity">
    <text evidence="2">Belongs to the binding-protein-dependent transport system permease family. CysTW subfamily.</text>
</comment>
<dbReference type="Proteomes" id="UP000186019">
    <property type="component" value="Unassembled WGS sequence"/>
</dbReference>
<dbReference type="PANTHER" id="PTHR43848:SF2">
    <property type="entry name" value="PUTRESCINE TRANSPORT SYSTEM PERMEASE PROTEIN POTI"/>
    <property type="match status" value="1"/>
</dbReference>
<evidence type="ECO:0000256" key="7">
    <source>
        <dbReference type="ARBA" id="ARBA00023136"/>
    </source>
</evidence>
<feature type="transmembrane region" description="Helical" evidence="8">
    <location>
        <begin position="112"/>
        <end position="136"/>
    </location>
</feature>
<dbReference type="EMBL" id="FTNV01000001">
    <property type="protein sequence ID" value="SIR88988.1"/>
    <property type="molecule type" value="Genomic_DNA"/>
</dbReference>
<dbReference type="InterPro" id="IPR051789">
    <property type="entry name" value="Bact_Polyamine_Transport"/>
</dbReference>
<dbReference type="Pfam" id="PF00528">
    <property type="entry name" value="BPD_transp_1"/>
    <property type="match status" value="1"/>
</dbReference>
<evidence type="ECO:0000256" key="3">
    <source>
        <dbReference type="ARBA" id="ARBA00022448"/>
    </source>
</evidence>
<keyword evidence="11" id="KW-1185">Reference proteome</keyword>
<accession>A0A1N7ELN3</accession>
<dbReference type="InterPro" id="IPR035906">
    <property type="entry name" value="MetI-like_sf"/>
</dbReference>
<feature type="transmembrane region" description="Helical" evidence="8">
    <location>
        <begin position="156"/>
        <end position="180"/>
    </location>
</feature>
<feature type="transmembrane region" description="Helical" evidence="8">
    <location>
        <begin position="201"/>
        <end position="226"/>
    </location>
</feature>
<feature type="transmembrane region" description="Helical" evidence="8">
    <location>
        <begin position="12"/>
        <end position="38"/>
    </location>
</feature>
<comment type="subcellular location">
    <subcellularLocation>
        <location evidence="1 8">Cell membrane</location>
        <topology evidence="1 8">Multi-pass membrane protein</topology>
    </subcellularLocation>
</comment>
<evidence type="ECO:0000256" key="6">
    <source>
        <dbReference type="ARBA" id="ARBA00022989"/>
    </source>
</evidence>
<sequence length="283" mass="30694">MIPTIPTPRALNVIWTGYVALFFVYLTVPLIVVAVFAFNDSQFPSLPWEGFTLDWFFGSERPRIGVFHERQILGAIGTSALVGACVSILSVAVGTSNAFLFNRYKFRGRGLLYVLMLLPLVVPGIVLGISILVFSSTAANGLWDMAQIDAQFLRPGLTLVILGQFSFITTIATLVISARLQKFDPSLEEAALNLGANRLTAVRTITIPFLMPAIVGAGVVAFLMSFENFNTTLMLVGSDAPLTIAMFDRLKEGSTPLLNAVSLLLMIGSSLLALVMIAFQRRA</sequence>
<feature type="transmembrane region" description="Helical" evidence="8">
    <location>
        <begin position="257"/>
        <end position="279"/>
    </location>
</feature>
<evidence type="ECO:0000313" key="11">
    <source>
        <dbReference type="Proteomes" id="UP000186019"/>
    </source>
</evidence>
<evidence type="ECO:0000256" key="4">
    <source>
        <dbReference type="ARBA" id="ARBA00022475"/>
    </source>
</evidence>
<dbReference type="SUPFAM" id="SSF161098">
    <property type="entry name" value="MetI-like"/>
    <property type="match status" value="1"/>
</dbReference>
<keyword evidence="7 8" id="KW-0472">Membrane</keyword>
<dbReference type="AlphaFoldDB" id="A0A1N7ELN3"/>
<dbReference type="OrthoDB" id="9808399at2"/>
<dbReference type="GO" id="GO:0055085">
    <property type="term" value="P:transmembrane transport"/>
    <property type="evidence" value="ECO:0007669"/>
    <property type="project" value="InterPro"/>
</dbReference>
<dbReference type="PANTHER" id="PTHR43848">
    <property type="entry name" value="PUTRESCINE TRANSPORT SYSTEM PERMEASE PROTEIN POTI"/>
    <property type="match status" value="1"/>
</dbReference>
<dbReference type="STRING" id="573024.SAMN05216208_1788"/>
<gene>
    <name evidence="10" type="ORF">SAMN05421666_0347</name>
</gene>
<evidence type="ECO:0000256" key="5">
    <source>
        <dbReference type="ARBA" id="ARBA00022692"/>
    </source>
</evidence>
<evidence type="ECO:0000256" key="2">
    <source>
        <dbReference type="ARBA" id="ARBA00007069"/>
    </source>
</evidence>
<dbReference type="RefSeq" id="WP_076530434.1">
    <property type="nucleotide sequence ID" value="NZ_FOAC01000001.1"/>
</dbReference>
<dbReference type="CDD" id="cd06261">
    <property type="entry name" value="TM_PBP2"/>
    <property type="match status" value="1"/>
</dbReference>
<name>A0A1N7ELN3_9RHOB</name>